<keyword evidence="2" id="KW-1185">Reference proteome</keyword>
<proteinExistence type="predicted"/>
<dbReference type="EMBL" id="CM055098">
    <property type="protein sequence ID" value="KAJ7548520.1"/>
    <property type="molecule type" value="Genomic_DNA"/>
</dbReference>
<evidence type="ECO:0000313" key="2">
    <source>
        <dbReference type="Proteomes" id="UP001162992"/>
    </source>
</evidence>
<organism evidence="1 2">
    <name type="scientific">Diphasiastrum complanatum</name>
    <name type="common">Issler's clubmoss</name>
    <name type="synonym">Lycopodium complanatum</name>
    <dbReference type="NCBI Taxonomy" id="34168"/>
    <lineage>
        <taxon>Eukaryota</taxon>
        <taxon>Viridiplantae</taxon>
        <taxon>Streptophyta</taxon>
        <taxon>Embryophyta</taxon>
        <taxon>Tracheophyta</taxon>
        <taxon>Lycopodiopsida</taxon>
        <taxon>Lycopodiales</taxon>
        <taxon>Lycopodiaceae</taxon>
        <taxon>Lycopodioideae</taxon>
        <taxon>Diphasiastrum</taxon>
    </lineage>
</organism>
<dbReference type="Proteomes" id="UP001162992">
    <property type="component" value="Chromosome 7"/>
</dbReference>
<sequence>MLILVIVRHRRADMVKKTNGIYFPEERLCKWFAQLLLAVNYLHSSRVLHRDLKMAKMDIITRWVLSSWDNQLYVVTFQEARKKARGARSKKIQMIALQLAVPAHLFRWT</sequence>
<reference evidence="2" key="1">
    <citation type="journal article" date="2024" name="Proc. Natl. Acad. Sci. U.S.A.">
        <title>Extraordinary preservation of gene collinearity over three hundred million years revealed in homosporous lycophytes.</title>
        <authorList>
            <person name="Li C."/>
            <person name="Wickell D."/>
            <person name="Kuo L.Y."/>
            <person name="Chen X."/>
            <person name="Nie B."/>
            <person name="Liao X."/>
            <person name="Peng D."/>
            <person name="Ji J."/>
            <person name="Jenkins J."/>
            <person name="Williams M."/>
            <person name="Shu S."/>
            <person name="Plott C."/>
            <person name="Barry K."/>
            <person name="Rajasekar S."/>
            <person name="Grimwood J."/>
            <person name="Han X."/>
            <person name="Sun S."/>
            <person name="Hou Z."/>
            <person name="He W."/>
            <person name="Dai G."/>
            <person name="Sun C."/>
            <person name="Schmutz J."/>
            <person name="Leebens-Mack J.H."/>
            <person name="Li F.W."/>
            <person name="Wang L."/>
        </authorList>
    </citation>
    <scope>NUCLEOTIDE SEQUENCE [LARGE SCALE GENOMIC DNA]</scope>
    <source>
        <strain evidence="2">cv. PW_Plant_1</strain>
    </source>
</reference>
<comment type="caution">
    <text evidence="1">The sequence shown here is derived from an EMBL/GenBank/DDBJ whole genome shotgun (WGS) entry which is preliminary data.</text>
</comment>
<protein>
    <submittedName>
        <fullName evidence="1">Uncharacterized protein</fullName>
    </submittedName>
</protein>
<gene>
    <name evidence="1" type="ORF">O6H91_07G014900</name>
</gene>
<name>A0ACC2D2J8_DIPCM</name>
<accession>A0ACC2D2J8</accession>
<evidence type="ECO:0000313" key="1">
    <source>
        <dbReference type="EMBL" id="KAJ7548520.1"/>
    </source>
</evidence>